<evidence type="ECO:0000256" key="4">
    <source>
        <dbReference type="ARBA" id="ARBA00022692"/>
    </source>
</evidence>
<dbReference type="InterPro" id="IPR038377">
    <property type="entry name" value="Na/Glc_symporter_sf"/>
</dbReference>
<keyword evidence="6 8" id="KW-0472">Membrane</keyword>
<feature type="transmembrane region" description="Helical" evidence="8">
    <location>
        <begin position="207"/>
        <end position="229"/>
    </location>
</feature>
<evidence type="ECO:0000313" key="10">
    <source>
        <dbReference type="Proteomes" id="UP000239899"/>
    </source>
</evidence>
<feature type="transmembrane region" description="Helical" evidence="8">
    <location>
        <begin position="115"/>
        <end position="135"/>
    </location>
</feature>
<dbReference type="EMBL" id="LHPG02000022">
    <property type="protein sequence ID" value="PRW20663.1"/>
    <property type="molecule type" value="Genomic_DNA"/>
</dbReference>
<evidence type="ECO:0000256" key="7">
    <source>
        <dbReference type="RuleBase" id="RU362091"/>
    </source>
</evidence>
<keyword evidence="3" id="KW-0813">Transport</keyword>
<evidence type="ECO:0000256" key="6">
    <source>
        <dbReference type="ARBA" id="ARBA00023136"/>
    </source>
</evidence>
<reference evidence="9 10" key="1">
    <citation type="journal article" date="2018" name="Plant J.">
        <title>Genome sequences of Chlorella sorokiniana UTEX 1602 and Micractinium conductrix SAG 241.80: implications to maltose excretion by a green alga.</title>
        <authorList>
            <person name="Arriola M.B."/>
            <person name="Velmurugan N."/>
            <person name="Zhang Y."/>
            <person name="Plunkett M.H."/>
            <person name="Hondzo H."/>
            <person name="Barney B.M."/>
        </authorList>
    </citation>
    <scope>NUCLEOTIDE SEQUENCE [LARGE SCALE GENOMIC DNA]</scope>
    <source>
        <strain evidence="10">UTEX 1602</strain>
    </source>
</reference>
<name>A0A2P6TDE7_CHLSO</name>
<evidence type="ECO:0000313" key="9">
    <source>
        <dbReference type="EMBL" id="PRW20663.1"/>
    </source>
</evidence>
<dbReference type="PANTHER" id="PTHR46154">
    <property type="match status" value="1"/>
</dbReference>
<accession>A0A2P6TDE7</accession>
<comment type="similarity">
    <text evidence="2 7">Belongs to the sodium:solute symporter (SSF) (TC 2.A.21) family.</text>
</comment>
<evidence type="ECO:0000256" key="3">
    <source>
        <dbReference type="ARBA" id="ARBA00022448"/>
    </source>
</evidence>
<proteinExistence type="inferred from homology"/>
<keyword evidence="10" id="KW-1185">Reference proteome</keyword>
<dbReference type="PROSITE" id="PS50283">
    <property type="entry name" value="NA_SOLUT_SYMP_3"/>
    <property type="match status" value="1"/>
</dbReference>
<evidence type="ECO:0000256" key="2">
    <source>
        <dbReference type="ARBA" id="ARBA00006434"/>
    </source>
</evidence>
<evidence type="ECO:0000256" key="8">
    <source>
        <dbReference type="SAM" id="Phobius"/>
    </source>
</evidence>
<sequence>MTGRPPQKRLKEHRRKAPLRMRGDARRYKPFDEHFKLLVLAEAGSKEDAELLEELDYRYGGTKQTSEQFTTAGRPVKTGLIANVVVSEWTWAATLLQSSNVAWQYGVTGSILGGLMWFSIPFTLATSLGLAAVALDLPITSSEAAEGLVPPAMAVYILGKSGTVIMLFMAVTSTGSAELIAASSLFSYDLYRTYLNPKATGKDIIRVSRYVIVGFGLLMGVLAIILFKIGLSLGWVYLFMGIAIGGAGAPIYMALVWKKANANGTITGAICGLLFGITAWLVTCRCLEGRITIDLLGGDYPMLAGNLTNILSSLPFQANFRHKAWNITN</sequence>
<keyword evidence="5 8" id="KW-1133">Transmembrane helix</keyword>
<evidence type="ECO:0000256" key="1">
    <source>
        <dbReference type="ARBA" id="ARBA00004141"/>
    </source>
</evidence>
<dbReference type="STRING" id="3076.A0A2P6TDE7"/>
<dbReference type="Gene3D" id="1.20.1730.10">
    <property type="entry name" value="Sodium/glucose cotransporter"/>
    <property type="match status" value="1"/>
</dbReference>
<feature type="transmembrane region" description="Helical" evidence="8">
    <location>
        <begin position="235"/>
        <end position="257"/>
    </location>
</feature>
<dbReference type="AlphaFoldDB" id="A0A2P6TDE7"/>
<dbReference type="GO" id="GO:0005886">
    <property type="term" value="C:plasma membrane"/>
    <property type="evidence" value="ECO:0007669"/>
    <property type="project" value="TreeGrafter"/>
</dbReference>
<comment type="subcellular location">
    <subcellularLocation>
        <location evidence="1">Membrane</location>
        <topology evidence="1">Multi-pass membrane protein</topology>
    </subcellularLocation>
</comment>
<dbReference type="InterPro" id="IPR031155">
    <property type="entry name" value="DUR"/>
</dbReference>
<dbReference type="Proteomes" id="UP000239899">
    <property type="component" value="Unassembled WGS sequence"/>
</dbReference>
<keyword evidence="4 8" id="KW-0812">Transmembrane</keyword>
<feature type="transmembrane region" description="Helical" evidence="8">
    <location>
        <begin position="155"/>
        <end position="186"/>
    </location>
</feature>
<dbReference type="OrthoDB" id="6132759at2759"/>
<feature type="transmembrane region" description="Helical" evidence="8">
    <location>
        <begin position="264"/>
        <end position="282"/>
    </location>
</feature>
<dbReference type="PANTHER" id="PTHR46154:SF4">
    <property type="entry name" value="UREA ACTIVE TRANSPORTER"/>
    <property type="match status" value="1"/>
</dbReference>
<dbReference type="Pfam" id="PF00474">
    <property type="entry name" value="SSF"/>
    <property type="match status" value="1"/>
</dbReference>
<gene>
    <name evidence="9" type="ORF">C2E21_8856</name>
</gene>
<dbReference type="InterPro" id="IPR001734">
    <property type="entry name" value="Na/solute_symporter"/>
</dbReference>
<protein>
    <submittedName>
        <fullName evidence="9">Urea-proton symporter DUR3-like</fullName>
    </submittedName>
</protein>
<evidence type="ECO:0000256" key="5">
    <source>
        <dbReference type="ARBA" id="ARBA00022989"/>
    </source>
</evidence>
<dbReference type="GO" id="GO:0015204">
    <property type="term" value="F:urea transmembrane transporter activity"/>
    <property type="evidence" value="ECO:0007669"/>
    <property type="project" value="InterPro"/>
</dbReference>
<comment type="caution">
    <text evidence="9">The sequence shown here is derived from an EMBL/GenBank/DDBJ whole genome shotgun (WGS) entry which is preliminary data.</text>
</comment>
<organism evidence="9 10">
    <name type="scientific">Chlorella sorokiniana</name>
    <name type="common">Freshwater green alga</name>
    <dbReference type="NCBI Taxonomy" id="3076"/>
    <lineage>
        <taxon>Eukaryota</taxon>
        <taxon>Viridiplantae</taxon>
        <taxon>Chlorophyta</taxon>
        <taxon>core chlorophytes</taxon>
        <taxon>Trebouxiophyceae</taxon>
        <taxon>Chlorellales</taxon>
        <taxon>Chlorellaceae</taxon>
        <taxon>Chlorella clade</taxon>
        <taxon>Chlorella</taxon>
    </lineage>
</organism>